<feature type="compositionally biased region" description="Acidic residues" evidence="1">
    <location>
        <begin position="218"/>
        <end position="227"/>
    </location>
</feature>
<dbReference type="PANTHER" id="PTHR15414:SF0">
    <property type="entry name" value="ENDOPLASMIC RETICULUM LECTIN 1"/>
    <property type="match status" value="1"/>
</dbReference>
<protein>
    <submittedName>
        <fullName evidence="2">Uncharacterized protein</fullName>
    </submittedName>
</protein>
<dbReference type="PANTHER" id="PTHR15414">
    <property type="entry name" value="OS-9-RELATED"/>
    <property type="match status" value="1"/>
</dbReference>
<dbReference type="AlphaFoldDB" id="A0AAD7TIU0"/>
<dbReference type="InterPro" id="IPR045149">
    <property type="entry name" value="OS-9-like"/>
</dbReference>
<feature type="region of interest" description="Disordered" evidence="1">
    <location>
        <begin position="188"/>
        <end position="239"/>
    </location>
</feature>
<feature type="compositionally biased region" description="Gly residues" evidence="1">
    <location>
        <begin position="205"/>
        <end position="214"/>
    </location>
</feature>
<name>A0AAD7TIU0_9APHY</name>
<dbReference type="EMBL" id="JAPEVG010000587">
    <property type="protein sequence ID" value="KAJ8457199.1"/>
    <property type="molecule type" value="Genomic_DNA"/>
</dbReference>
<dbReference type="GO" id="GO:0030968">
    <property type="term" value="P:endoplasmic reticulum unfolded protein response"/>
    <property type="evidence" value="ECO:0007669"/>
    <property type="project" value="InterPro"/>
</dbReference>
<evidence type="ECO:0000313" key="2">
    <source>
        <dbReference type="EMBL" id="KAJ8457199.1"/>
    </source>
</evidence>
<feature type="compositionally biased region" description="Basic and acidic residues" evidence="1">
    <location>
        <begin position="230"/>
        <end position="239"/>
    </location>
</feature>
<reference evidence="2" key="1">
    <citation type="submission" date="2022-11" db="EMBL/GenBank/DDBJ databases">
        <title>Genome Sequence of Cubamyces cubensis.</title>
        <authorList>
            <person name="Buettner E."/>
        </authorList>
    </citation>
    <scope>NUCLEOTIDE SEQUENCE</scope>
    <source>
        <strain evidence="2">MPL-01</strain>
    </source>
</reference>
<keyword evidence="3" id="KW-1185">Reference proteome</keyword>
<evidence type="ECO:0000256" key="1">
    <source>
        <dbReference type="SAM" id="MobiDB-lite"/>
    </source>
</evidence>
<proteinExistence type="predicted"/>
<dbReference type="GO" id="GO:0005788">
    <property type="term" value="C:endoplasmic reticulum lumen"/>
    <property type="evidence" value="ECO:0007669"/>
    <property type="project" value="TreeGrafter"/>
</dbReference>
<dbReference type="Proteomes" id="UP001215151">
    <property type="component" value="Unassembled WGS sequence"/>
</dbReference>
<evidence type="ECO:0000313" key="3">
    <source>
        <dbReference type="Proteomes" id="UP001215151"/>
    </source>
</evidence>
<feature type="region of interest" description="Disordered" evidence="1">
    <location>
        <begin position="75"/>
        <end position="101"/>
    </location>
</feature>
<gene>
    <name evidence="2" type="ORF">ONZ51_g11672</name>
</gene>
<sequence length="239" mass="26017">MTDTILFVKETQTCHYVIHIATPRLCGEPGFRSRIDAEEEHVIQCREVLGEDEYTAADRSLPAAPHPYRIARPQKKVIAPPPDQPTAKAEGTHGTQEDGADPHEELLRRAIQRLLARKGLGGADSHVVVEQLPDGEGELLIEFVDIDLGEGEDGEGAFYEDAEYADDVWLADGEPFDGRRLQDILRAAGFGSKGQKTQQQAPGNGRNGARGGQAGERDDSENEDAAEEGAAAKKPRDEL</sequence>
<comment type="caution">
    <text evidence="2">The sequence shown here is derived from an EMBL/GenBank/DDBJ whole genome shotgun (WGS) entry which is preliminary data.</text>
</comment>
<organism evidence="2 3">
    <name type="scientific">Trametes cubensis</name>
    <dbReference type="NCBI Taxonomy" id="1111947"/>
    <lineage>
        <taxon>Eukaryota</taxon>
        <taxon>Fungi</taxon>
        <taxon>Dikarya</taxon>
        <taxon>Basidiomycota</taxon>
        <taxon>Agaricomycotina</taxon>
        <taxon>Agaricomycetes</taxon>
        <taxon>Polyporales</taxon>
        <taxon>Polyporaceae</taxon>
        <taxon>Trametes</taxon>
    </lineage>
</organism>
<dbReference type="GO" id="GO:0030970">
    <property type="term" value="P:retrograde protein transport, ER to cytosol"/>
    <property type="evidence" value="ECO:0007669"/>
    <property type="project" value="TreeGrafter"/>
</dbReference>
<accession>A0AAD7TIU0</accession>